<dbReference type="SUPFAM" id="SSF53448">
    <property type="entry name" value="Nucleotide-diphospho-sugar transferases"/>
    <property type="match status" value="1"/>
</dbReference>
<dbReference type="RefSeq" id="WP_358355184.1">
    <property type="nucleotide sequence ID" value="NZ_JBEZFP010000042.1"/>
</dbReference>
<comment type="similarity">
    <text evidence="2">Belongs to the glycosyltransferase 2 family.</text>
</comment>
<comment type="pathway">
    <text evidence="1">Cell wall biogenesis; cell wall polysaccharide biosynthesis.</text>
</comment>
<dbReference type="Pfam" id="PF00535">
    <property type="entry name" value="Glycos_transf_2"/>
    <property type="match status" value="1"/>
</dbReference>
<name>A0ABV3DIB1_9ACTN</name>
<feature type="domain" description="Glycosyltransferase 2-like" evidence="5">
    <location>
        <begin position="36"/>
        <end position="178"/>
    </location>
</feature>
<sequence>MIPRPVPPPRTTTEGPVPADVRIGAVVLTMGDRPMELTALLDSVAAQYGPPIEVVLVVNGGKSPTDLPDFVRIIELDDNIGIPAGRNVGAAALDCDVVMFLDDDGLIRDPGIANRLRSAFAHNPDLGIVTFRIVDPVTKTTQRRHVPRLGSGAPLRSGAVTTFLGGACAIRAEVLREVGGLPDQFFYAHEETDLAWRALDAGWTVDYRADVVLEHPATSPARHAHYHRMNARNRVWLARRNLPWPIVPAYLASWVVITAARRPNREGFQAWTLGFREGWHESCGPRNPISWRTVWHMTRLRRPPLI</sequence>
<dbReference type="PANTHER" id="PTHR43179:SF12">
    <property type="entry name" value="GALACTOFURANOSYLTRANSFERASE GLFT2"/>
    <property type="match status" value="1"/>
</dbReference>
<gene>
    <name evidence="6" type="ORF">AB0C36_18040</name>
</gene>
<evidence type="ECO:0000256" key="3">
    <source>
        <dbReference type="ARBA" id="ARBA00022676"/>
    </source>
</evidence>
<keyword evidence="7" id="KW-1185">Reference proteome</keyword>
<reference evidence="6 7" key="1">
    <citation type="submission" date="2024-06" db="EMBL/GenBank/DDBJ databases">
        <title>The Natural Products Discovery Center: Release of the First 8490 Sequenced Strains for Exploring Actinobacteria Biosynthetic Diversity.</title>
        <authorList>
            <person name="Kalkreuter E."/>
            <person name="Kautsar S.A."/>
            <person name="Yang D."/>
            <person name="Bader C.D."/>
            <person name="Teijaro C.N."/>
            <person name="Fluegel L."/>
            <person name="Davis C.M."/>
            <person name="Simpson J.R."/>
            <person name="Lauterbach L."/>
            <person name="Steele A.D."/>
            <person name="Gui C."/>
            <person name="Meng S."/>
            <person name="Li G."/>
            <person name="Viehrig K."/>
            <person name="Ye F."/>
            <person name="Su P."/>
            <person name="Kiefer A.F."/>
            <person name="Nichols A."/>
            <person name="Cepeda A.J."/>
            <person name="Yan W."/>
            <person name="Fan B."/>
            <person name="Jiang Y."/>
            <person name="Adhikari A."/>
            <person name="Zheng C.-J."/>
            <person name="Schuster L."/>
            <person name="Cowan T.M."/>
            <person name="Smanski M.J."/>
            <person name="Chevrette M.G."/>
            <person name="De Carvalho L.P.S."/>
            <person name="Shen B."/>
        </authorList>
    </citation>
    <scope>NUCLEOTIDE SEQUENCE [LARGE SCALE GENOMIC DNA]</scope>
    <source>
        <strain evidence="6 7">NPDC048946</strain>
    </source>
</reference>
<dbReference type="EC" id="2.4.-.-" evidence="6"/>
<keyword evidence="4 6" id="KW-0808">Transferase</keyword>
<evidence type="ECO:0000256" key="4">
    <source>
        <dbReference type="ARBA" id="ARBA00022679"/>
    </source>
</evidence>
<evidence type="ECO:0000259" key="5">
    <source>
        <dbReference type="Pfam" id="PF00535"/>
    </source>
</evidence>
<proteinExistence type="inferred from homology"/>
<evidence type="ECO:0000256" key="2">
    <source>
        <dbReference type="ARBA" id="ARBA00006739"/>
    </source>
</evidence>
<evidence type="ECO:0000313" key="6">
    <source>
        <dbReference type="EMBL" id="MEU8135411.1"/>
    </source>
</evidence>
<dbReference type="InterPro" id="IPR029044">
    <property type="entry name" value="Nucleotide-diphossugar_trans"/>
</dbReference>
<evidence type="ECO:0000313" key="7">
    <source>
        <dbReference type="Proteomes" id="UP001551482"/>
    </source>
</evidence>
<dbReference type="GO" id="GO:0016757">
    <property type="term" value="F:glycosyltransferase activity"/>
    <property type="evidence" value="ECO:0007669"/>
    <property type="project" value="UniProtKB-KW"/>
</dbReference>
<dbReference type="EMBL" id="JBEZFP010000042">
    <property type="protein sequence ID" value="MEU8135411.1"/>
    <property type="molecule type" value="Genomic_DNA"/>
</dbReference>
<dbReference type="PANTHER" id="PTHR43179">
    <property type="entry name" value="RHAMNOSYLTRANSFERASE WBBL"/>
    <property type="match status" value="1"/>
</dbReference>
<dbReference type="Proteomes" id="UP001551482">
    <property type="component" value="Unassembled WGS sequence"/>
</dbReference>
<protein>
    <submittedName>
        <fullName evidence="6">Glycosyltransferase</fullName>
        <ecNumber evidence="6">2.4.-.-</ecNumber>
    </submittedName>
</protein>
<dbReference type="Gene3D" id="3.90.550.10">
    <property type="entry name" value="Spore Coat Polysaccharide Biosynthesis Protein SpsA, Chain A"/>
    <property type="match status" value="1"/>
</dbReference>
<accession>A0ABV3DIB1</accession>
<comment type="caution">
    <text evidence="6">The sequence shown here is derived from an EMBL/GenBank/DDBJ whole genome shotgun (WGS) entry which is preliminary data.</text>
</comment>
<dbReference type="InterPro" id="IPR001173">
    <property type="entry name" value="Glyco_trans_2-like"/>
</dbReference>
<evidence type="ECO:0000256" key="1">
    <source>
        <dbReference type="ARBA" id="ARBA00004776"/>
    </source>
</evidence>
<organism evidence="6 7">
    <name type="scientific">Streptodolium elevatio</name>
    <dbReference type="NCBI Taxonomy" id="3157996"/>
    <lineage>
        <taxon>Bacteria</taxon>
        <taxon>Bacillati</taxon>
        <taxon>Actinomycetota</taxon>
        <taxon>Actinomycetes</taxon>
        <taxon>Kitasatosporales</taxon>
        <taxon>Streptomycetaceae</taxon>
        <taxon>Streptodolium</taxon>
    </lineage>
</organism>
<keyword evidence="3 6" id="KW-0328">Glycosyltransferase</keyword>